<gene>
    <name evidence="3" type="ORF">EFY79_20350</name>
</gene>
<evidence type="ECO:0000259" key="2">
    <source>
        <dbReference type="Pfam" id="PF13439"/>
    </source>
</evidence>
<evidence type="ECO:0000259" key="1">
    <source>
        <dbReference type="Pfam" id="PF00534"/>
    </source>
</evidence>
<dbReference type="SUPFAM" id="SSF53756">
    <property type="entry name" value="UDP-Glycosyltransferase/glycogen phosphorylase"/>
    <property type="match status" value="1"/>
</dbReference>
<keyword evidence="4" id="KW-1185">Reference proteome</keyword>
<comment type="caution">
    <text evidence="3">The sequence shown here is derived from an EMBL/GenBank/DDBJ whole genome shotgun (WGS) entry which is preliminary data.</text>
</comment>
<dbReference type="InterPro" id="IPR028098">
    <property type="entry name" value="Glyco_trans_4-like_N"/>
</dbReference>
<dbReference type="Proteomes" id="UP000267223">
    <property type="component" value="Unassembled WGS sequence"/>
</dbReference>
<organism evidence="3 4">
    <name type="scientific">Hanamia caeni</name>
    <dbReference type="NCBI Taxonomy" id="2294116"/>
    <lineage>
        <taxon>Bacteria</taxon>
        <taxon>Pseudomonadati</taxon>
        <taxon>Bacteroidota</taxon>
        <taxon>Chitinophagia</taxon>
        <taxon>Chitinophagales</taxon>
        <taxon>Chitinophagaceae</taxon>
        <taxon>Hanamia</taxon>
    </lineage>
</organism>
<feature type="domain" description="Glycosyltransferase subfamily 4-like N-terminal" evidence="2">
    <location>
        <begin position="70"/>
        <end position="169"/>
    </location>
</feature>
<dbReference type="GO" id="GO:0016757">
    <property type="term" value="F:glycosyltransferase activity"/>
    <property type="evidence" value="ECO:0007669"/>
    <property type="project" value="InterPro"/>
</dbReference>
<accession>A0A3M9N4D8</accession>
<dbReference type="AlphaFoldDB" id="A0A3M9N4D8"/>
<feature type="domain" description="Glycosyl transferase family 1" evidence="1">
    <location>
        <begin position="178"/>
        <end position="341"/>
    </location>
</feature>
<dbReference type="Pfam" id="PF13439">
    <property type="entry name" value="Glyco_transf_4"/>
    <property type="match status" value="1"/>
</dbReference>
<name>A0A3M9N4D8_9BACT</name>
<evidence type="ECO:0000313" key="4">
    <source>
        <dbReference type="Proteomes" id="UP000267223"/>
    </source>
</evidence>
<sequence length="369" mass="41601">MMKTLAILSPNQNAYSETFIHAHKKLPFNIRFYYDGLFPTKLEGKKSLFIFNLFQKIKIRFDNRFNLSEHALLNSLKREKVDCVLAEYGTTAVATLKVVSHLQIPLVVHFHGSDASLKDVLKKNKEKYKLVFAYASRIIVVSKKMRSVLLTLGCPDNKLVLSYYGPDTSFVECQPDYKSQQFISVGRFVEKKAPYLTILSYKNMAADFPSSKLVMVGDGELLPVCQQLANALNLSNQVEFKKVQTPEQIKTLLNESIAFVQHSIVADNGDSEGTPVAILEAQAAALPVISTYHAGIPDVVINDETGFLVEEKNVDEMAKNMRRILNEKGMAKKLGEKGRERIKQHFSREKNLKQIEETILNSLLIVGNE</sequence>
<protein>
    <submittedName>
        <fullName evidence="3">Glycosyltransferase</fullName>
    </submittedName>
</protein>
<dbReference type="InterPro" id="IPR001296">
    <property type="entry name" value="Glyco_trans_1"/>
</dbReference>
<keyword evidence="3" id="KW-0808">Transferase</keyword>
<dbReference type="Gene3D" id="3.40.50.2000">
    <property type="entry name" value="Glycogen Phosphorylase B"/>
    <property type="match status" value="2"/>
</dbReference>
<proteinExistence type="predicted"/>
<reference evidence="3 4" key="1">
    <citation type="submission" date="2018-11" db="EMBL/GenBank/DDBJ databases">
        <title>Draft genome sequence of Ferruginibacter sp. BO-59.</title>
        <authorList>
            <person name="Im W.T."/>
        </authorList>
    </citation>
    <scope>NUCLEOTIDE SEQUENCE [LARGE SCALE GENOMIC DNA]</scope>
    <source>
        <strain evidence="3 4">BO-59</strain>
    </source>
</reference>
<dbReference type="PANTHER" id="PTHR12526">
    <property type="entry name" value="GLYCOSYLTRANSFERASE"/>
    <property type="match status" value="1"/>
</dbReference>
<dbReference type="RefSeq" id="WP_123122603.1">
    <property type="nucleotide sequence ID" value="NZ_RJJR01000026.1"/>
</dbReference>
<dbReference type="OrthoDB" id="9792322at2"/>
<evidence type="ECO:0000313" key="3">
    <source>
        <dbReference type="EMBL" id="RNI32187.1"/>
    </source>
</evidence>
<dbReference type="EMBL" id="RJJR01000026">
    <property type="protein sequence ID" value="RNI32187.1"/>
    <property type="molecule type" value="Genomic_DNA"/>
</dbReference>
<dbReference type="Pfam" id="PF00534">
    <property type="entry name" value="Glycos_transf_1"/>
    <property type="match status" value="1"/>
</dbReference>